<evidence type="ECO:0000313" key="1">
    <source>
        <dbReference type="EMBL" id="CAK5021304.1"/>
    </source>
</evidence>
<organism evidence="1 2">
    <name type="scientific">Meloidogyne enterolobii</name>
    <name type="common">Root-knot nematode worm</name>
    <name type="synonym">Meloidogyne mayaguensis</name>
    <dbReference type="NCBI Taxonomy" id="390850"/>
    <lineage>
        <taxon>Eukaryota</taxon>
        <taxon>Metazoa</taxon>
        <taxon>Ecdysozoa</taxon>
        <taxon>Nematoda</taxon>
        <taxon>Chromadorea</taxon>
        <taxon>Rhabditida</taxon>
        <taxon>Tylenchina</taxon>
        <taxon>Tylenchomorpha</taxon>
        <taxon>Tylenchoidea</taxon>
        <taxon>Meloidogynidae</taxon>
        <taxon>Meloidogyninae</taxon>
        <taxon>Meloidogyne</taxon>
    </lineage>
</organism>
<keyword evidence="2" id="KW-1185">Reference proteome</keyword>
<comment type="caution">
    <text evidence="1">The sequence shown here is derived from an EMBL/GenBank/DDBJ whole genome shotgun (WGS) entry which is preliminary data.</text>
</comment>
<reference evidence="1" key="1">
    <citation type="submission" date="2023-11" db="EMBL/GenBank/DDBJ databases">
        <authorList>
            <person name="Poullet M."/>
        </authorList>
    </citation>
    <scope>NUCLEOTIDE SEQUENCE</scope>
    <source>
        <strain evidence="1">E1834</strain>
    </source>
</reference>
<dbReference type="EMBL" id="CAVMJV010000003">
    <property type="protein sequence ID" value="CAK5021304.1"/>
    <property type="molecule type" value="Genomic_DNA"/>
</dbReference>
<proteinExistence type="predicted"/>
<protein>
    <submittedName>
        <fullName evidence="1">Uncharacterized protein</fullName>
    </submittedName>
</protein>
<accession>A0ACB0XX91</accession>
<name>A0ACB0XX91_MELEN</name>
<dbReference type="Proteomes" id="UP001497535">
    <property type="component" value="Unassembled WGS sequence"/>
</dbReference>
<gene>
    <name evidence="1" type="ORF">MENTE1834_LOCUS4697</name>
</gene>
<sequence length="60" mass="6633">MENSVLDVQNGQCLLNVVVSLSYLFLFSTFPLILTPNILPPISISLHIPPLYSHPNLSVI</sequence>
<evidence type="ECO:0000313" key="2">
    <source>
        <dbReference type="Proteomes" id="UP001497535"/>
    </source>
</evidence>